<dbReference type="GO" id="GO:0016491">
    <property type="term" value="F:oxidoreductase activity"/>
    <property type="evidence" value="ECO:0007669"/>
    <property type="project" value="UniProtKB-KW"/>
</dbReference>
<comment type="caution">
    <text evidence="5">The sequence shown here is derived from an EMBL/GenBank/DDBJ whole genome shotgun (WGS) entry which is preliminary data.</text>
</comment>
<dbReference type="GO" id="GO:0046872">
    <property type="term" value="F:metal ion binding"/>
    <property type="evidence" value="ECO:0007669"/>
    <property type="project" value="UniProtKB-KW"/>
</dbReference>
<dbReference type="EMBL" id="JAJJMA010102662">
    <property type="protein sequence ID" value="MCL7030521.1"/>
    <property type="molecule type" value="Genomic_DNA"/>
</dbReference>
<keyword evidence="3" id="KW-0560">Oxidoreductase</keyword>
<keyword evidence="1 3" id="KW-0479">Metal-binding</keyword>
<dbReference type="InterPro" id="IPR005123">
    <property type="entry name" value="Oxoglu/Fe-dep_dioxygenase_dom"/>
</dbReference>
<protein>
    <recommendedName>
        <fullName evidence="4">Fe2OG dioxygenase domain-containing protein</fullName>
    </recommendedName>
</protein>
<reference evidence="5" key="1">
    <citation type="submission" date="2022-03" db="EMBL/GenBank/DDBJ databases">
        <title>A functionally conserved STORR gene fusion in Papaver species that diverged 16.8 million years ago.</title>
        <authorList>
            <person name="Catania T."/>
        </authorList>
    </citation>
    <scope>NUCLEOTIDE SEQUENCE</scope>
    <source>
        <strain evidence="5">S-191538</strain>
    </source>
</reference>
<evidence type="ECO:0000259" key="4">
    <source>
        <dbReference type="PROSITE" id="PS51471"/>
    </source>
</evidence>
<evidence type="ECO:0000256" key="2">
    <source>
        <dbReference type="ARBA" id="ARBA00023004"/>
    </source>
</evidence>
<gene>
    <name evidence="5" type="ORF">MKW94_014109</name>
</gene>
<evidence type="ECO:0000313" key="6">
    <source>
        <dbReference type="Proteomes" id="UP001177140"/>
    </source>
</evidence>
<keyword evidence="2 3" id="KW-0408">Iron</keyword>
<dbReference type="InterPro" id="IPR044861">
    <property type="entry name" value="IPNS-like_FE2OG_OXY"/>
</dbReference>
<keyword evidence="6" id="KW-1185">Reference proteome</keyword>
<dbReference type="AlphaFoldDB" id="A0AA41S8C5"/>
<dbReference type="FunFam" id="2.60.120.330:FF:000079">
    <property type="entry name" value="Protein SRG1"/>
    <property type="match status" value="1"/>
</dbReference>
<dbReference type="InterPro" id="IPR050295">
    <property type="entry name" value="Plant_2OG-oxidoreductases"/>
</dbReference>
<evidence type="ECO:0000313" key="5">
    <source>
        <dbReference type="EMBL" id="MCL7030521.1"/>
    </source>
</evidence>
<dbReference type="SUPFAM" id="SSF51197">
    <property type="entry name" value="Clavaminate synthase-like"/>
    <property type="match status" value="1"/>
</dbReference>
<feature type="domain" description="Fe2OG dioxygenase" evidence="4">
    <location>
        <begin position="97"/>
        <end position="197"/>
    </location>
</feature>
<dbReference type="Proteomes" id="UP001177140">
    <property type="component" value="Unassembled WGS sequence"/>
</dbReference>
<accession>A0AA41S8C5</accession>
<evidence type="ECO:0000256" key="3">
    <source>
        <dbReference type="RuleBase" id="RU003682"/>
    </source>
</evidence>
<dbReference type="Gene3D" id="2.60.120.330">
    <property type="entry name" value="B-lactam Antibiotic, Isopenicillin N Synthase, Chain"/>
    <property type="match status" value="1"/>
</dbReference>
<dbReference type="PANTHER" id="PTHR47991">
    <property type="entry name" value="OXOGLUTARATE/IRON-DEPENDENT DIOXYGENASE"/>
    <property type="match status" value="1"/>
</dbReference>
<organism evidence="5 6">
    <name type="scientific">Papaver nudicaule</name>
    <name type="common">Iceland poppy</name>
    <dbReference type="NCBI Taxonomy" id="74823"/>
    <lineage>
        <taxon>Eukaryota</taxon>
        <taxon>Viridiplantae</taxon>
        <taxon>Streptophyta</taxon>
        <taxon>Embryophyta</taxon>
        <taxon>Tracheophyta</taxon>
        <taxon>Spermatophyta</taxon>
        <taxon>Magnoliopsida</taxon>
        <taxon>Ranunculales</taxon>
        <taxon>Papaveraceae</taxon>
        <taxon>Papaveroideae</taxon>
        <taxon>Papaver</taxon>
    </lineage>
</organism>
<sequence length="257" mass="29791">MDEKKKFWQVEGDLEGFGQAFVQSEDQKLDWGDMFFMQTLPRHMRKPRLFPKLPLPLRETIESYSSELSKLGLTLIEFMGKALQIDSRVMAEFFEEGRQIMRMNYYPPCPQPERVIGIPPHSDPGGLTILLQLNEVEGLQIRKENTWVPIKPLPNAFVVNIGDILEIMSNGIYRSVEHRVTINSTKERLSVAVFQNPKMKVDIGPVQDLITPETPALFRTVGYEEYLRRYYKRVLDGKSYLDYMRIGDEGDRDNKAT</sequence>
<name>A0AA41S8C5_PAPNU</name>
<comment type="similarity">
    <text evidence="3">Belongs to the iron/ascorbate-dependent oxidoreductase family.</text>
</comment>
<evidence type="ECO:0000256" key="1">
    <source>
        <dbReference type="ARBA" id="ARBA00022723"/>
    </source>
</evidence>
<dbReference type="PROSITE" id="PS51471">
    <property type="entry name" value="FE2OG_OXY"/>
    <property type="match status" value="1"/>
</dbReference>
<proteinExistence type="inferred from homology"/>
<dbReference type="Pfam" id="PF03171">
    <property type="entry name" value="2OG-FeII_Oxy"/>
    <property type="match status" value="1"/>
</dbReference>
<dbReference type="InterPro" id="IPR027443">
    <property type="entry name" value="IPNS-like_sf"/>
</dbReference>